<reference evidence="5" key="1">
    <citation type="submission" date="2016-02" db="EMBL/GenBank/DDBJ databases">
        <title>Comparative genomics of biotechnologically important yeasts.</title>
        <authorList>
            <consortium name="DOE Joint Genome Institute"/>
            <person name="Riley R."/>
            <person name="Haridas S."/>
            <person name="Wolfe K.H."/>
            <person name="Lopes M.R."/>
            <person name="Hittinger C.T."/>
            <person name="Goker M."/>
            <person name="Salamov A."/>
            <person name="Wisecaver J."/>
            <person name="Long T.M."/>
            <person name="Aerts A.L."/>
            <person name="Barry K."/>
            <person name="Choi C."/>
            <person name="Clum A."/>
            <person name="Coughlan A.Y."/>
            <person name="Deshpande S."/>
            <person name="Douglass A.P."/>
            <person name="Hanson S.J."/>
            <person name="Klenk H.-P."/>
            <person name="Labutti K."/>
            <person name="Lapidus A."/>
            <person name="Lindquist E."/>
            <person name="Lipzen A."/>
            <person name="Meier-Kolthoff J.P."/>
            <person name="Ohm R.A."/>
            <person name="Otillar R.P."/>
            <person name="Pangilinan J."/>
            <person name="Peng Y."/>
            <person name="Rokas A."/>
            <person name="Rosa C.A."/>
            <person name="Scheuner C."/>
            <person name="Sibirny A.A."/>
            <person name="Slot J.C."/>
            <person name="Stielow J.B."/>
            <person name="Sun H."/>
            <person name="Kurtzman C.P."/>
            <person name="Blackwell M."/>
            <person name="Jeffries T.W."/>
            <person name="Grigoriev I.V."/>
        </authorList>
    </citation>
    <scope>NUCLEOTIDE SEQUENCE [LARGE SCALE GENOMIC DNA]</scope>
    <source>
        <strain evidence="5">NRRL Y-17796</strain>
    </source>
</reference>
<dbReference type="EMBL" id="KV453843">
    <property type="protein sequence ID" value="ODV88819.1"/>
    <property type="molecule type" value="Genomic_DNA"/>
</dbReference>
<name>A0A1E4TAQ4_9ASCO</name>
<dbReference type="InterPro" id="IPR012677">
    <property type="entry name" value="Nucleotide-bd_a/b_plait_sf"/>
</dbReference>
<gene>
    <name evidence="4" type="ORF">CANCADRAFT_128771</name>
</gene>
<evidence type="ECO:0000259" key="3">
    <source>
        <dbReference type="PROSITE" id="PS50102"/>
    </source>
</evidence>
<dbReference type="SUPFAM" id="SSF54928">
    <property type="entry name" value="RNA-binding domain, RBD"/>
    <property type="match status" value="1"/>
</dbReference>
<feature type="region of interest" description="Disordered" evidence="2">
    <location>
        <begin position="64"/>
        <end position="88"/>
    </location>
</feature>
<dbReference type="SMART" id="SM00360">
    <property type="entry name" value="RRM"/>
    <property type="match status" value="1"/>
</dbReference>
<dbReference type="AlphaFoldDB" id="A0A1E4TAQ4"/>
<dbReference type="Pfam" id="PF00076">
    <property type="entry name" value="RRM_1"/>
    <property type="match status" value="1"/>
</dbReference>
<keyword evidence="1" id="KW-0694">RNA-binding</keyword>
<dbReference type="Gene3D" id="3.30.70.330">
    <property type="match status" value="1"/>
</dbReference>
<keyword evidence="5" id="KW-1185">Reference proteome</keyword>
<accession>A0A1E4TAQ4</accession>
<dbReference type="PROSITE" id="PS50102">
    <property type="entry name" value="RRM"/>
    <property type="match status" value="1"/>
</dbReference>
<dbReference type="InterPro" id="IPR000504">
    <property type="entry name" value="RRM_dom"/>
</dbReference>
<dbReference type="Proteomes" id="UP000095023">
    <property type="component" value="Unassembled WGS sequence"/>
</dbReference>
<dbReference type="CDD" id="cd00590">
    <property type="entry name" value="RRM_SF"/>
    <property type="match status" value="1"/>
</dbReference>
<evidence type="ECO:0000256" key="2">
    <source>
        <dbReference type="SAM" id="MobiDB-lite"/>
    </source>
</evidence>
<organism evidence="4 5">
    <name type="scientific">Tortispora caseinolytica NRRL Y-17796</name>
    <dbReference type="NCBI Taxonomy" id="767744"/>
    <lineage>
        <taxon>Eukaryota</taxon>
        <taxon>Fungi</taxon>
        <taxon>Dikarya</taxon>
        <taxon>Ascomycota</taxon>
        <taxon>Saccharomycotina</taxon>
        <taxon>Trigonopsidomycetes</taxon>
        <taxon>Trigonopsidales</taxon>
        <taxon>Trigonopsidaceae</taxon>
        <taxon>Tortispora</taxon>
    </lineage>
</organism>
<dbReference type="GO" id="GO:0003723">
    <property type="term" value="F:RNA binding"/>
    <property type="evidence" value="ECO:0007669"/>
    <property type="project" value="UniProtKB-UniRule"/>
</dbReference>
<dbReference type="OrthoDB" id="6159137at2759"/>
<evidence type="ECO:0000256" key="1">
    <source>
        <dbReference type="PROSITE-ProRule" id="PRU00176"/>
    </source>
</evidence>
<evidence type="ECO:0000313" key="5">
    <source>
        <dbReference type="Proteomes" id="UP000095023"/>
    </source>
</evidence>
<feature type="region of interest" description="Disordered" evidence="2">
    <location>
        <begin position="1"/>
        <end position="24"/>
    </location>
</feature>
<protein>
    <recommendedName>
        <fullName evidence="3">RRM domain-containing protein</fullName>
    </recommendedName>
</protein>
<evidence type="ECO:0000313" key="4">
    <source>
        <dbReference type="EMBL" id="ODV88819.1"/>
    </source>
</evidence>
<proteinExistence type="predicted"/>
<sequence length="223" mass="24418">MGSGKKGSAVKSEMAKTPGPSKDLIDKIFGGNELARRIGDGHDEWKKKEKLINNPLFLSIHGIKRSKSSDKVSKPGAGAAKSKNASKNGLAKENGLVKTITALKQNPKQKQKQKLKSESLSIKGQALLKAPVVRLANLAVGTSTKDLEVHCSSYGRVLKVRIKDSYDQKSCVGYIRFETQQSCESCVKALHNKIADGKKLEVEQVSRFDSYVSEIMGEDFERL</sequence>
<feature type="domain" description="RRM" evidence="3">
    <location>
        <begin position="131"/>
        <end position="207"/>
    </location>
</feature>
<dbReference type="InterPro" id="IPR035979">
    <property type="entry name" value="RBD_domain_sf"/>
</dbReference>
<feature type="compositionally biased region" description="Low complexity" evidence="2">
    <location>
        <begin position="74"/>
        <end position="88"/>
    </location>
</feature>